<dbReference type="Pfam" id="PF24863">
    <property type="entry name" value="zf-CCCH_Mcm10"/>
    <property type="match status" value="1"/>
</dbReference>
<dbReference type="GO" id="GO:0043596">
    <property type="term" value="C:nuclear replication fork"/>
    <property type="evidence" value="ECO:0007669"/>
    <property type="project" value="TreeGrafter"/>
</dbReference>
<feature type="region of interest" description="Disordered" evidence="1">
    <location>
        <begin position="76"/>
        <end position="99"/>
    </location>
</feature>
<dbReference type="GO" id="GO:0003697">
    <property type="term" value="F:single-stranded DNA binding"/>
    <property type="evidence" value="ECO:0007669"/>
    <property type="project" value="InterPro"/>
</dbReference>
<proteinExistence type="predicted"/>
<evidence type="ECO:0000313" key="3">
    <source>
        <dbReference type="EMBL" id="KAJ8963635.1"/>
    </source>
</evidence>
<name>A0AAV8ZGX9_9CUCU</name>
<feature type="domain" description="Replication factor Mcm10 C-terminal" evidence="2">
    <location>
        <begin position="100"/>
        <end position="393"/>
    </location>
</feature>
<dbReference type="InterPro" id="IPR040184">
    <property type="entry name" value="Mcm10"/>
</dbReference>
<keyword evidence="4" id="KW-1185">Reference proteome</keyword>
<evidence type="ECO:0000256" key="1">
    <source>
        <dbReference type="SAM" id="MobiDB-lite"/>
    </source>
</evidence>
<comment type="caution">
    <text evidence="3">The sequence shown here is derived from an EMBL/GenBank/DDBJ whole genome shotgun (WGS) entry which is preliminary data.</text>
</comment>
<dbReference type="PANTHER" id="PTHR13454">
    <property type="entry name" value="PROTEIN MCM10 HOMOLOG"/>
    <property type="match status" value="1"/>
</dbReference>
<dbReference type="GO" id="GO:0003688">
    <property type="term" value="F:DNA replication origin binding"/>
    <property type="evidence" value="ECO:0007669"/>
    <property type="project" value="TreeGrafter"/>
</dbReference>
<dbReference type="EMBL" id="JANEYF010001522">
    <property type="protein sequence ID" value="KAJ8963635.1"/>
    <property type="molecule type" value="Genomic_DNA"/>
</dbReference>
<organism evidence="3 4">
    <name type="scientific">Rhamnusium bicolor</name>
    <dbReference type="NCBI Taxonomy" id="1586634"/>
    <lineage>
        <taxon>Eukaryota</taxon>
        <taxon>Metazoa</taxon>
        <taxon>Ecdysozoa</taxon>
        <taxon>Arthropoda</taxon>
        <taxon>Hexapoda</taxon>
        <taxon>Insecta</taxon>
        <taxon>Pterygota</taxon>
        <taxon>Neoptera</taxon>
        <taxon>Endopterygota</taxon>
        <taxon>Coleoptera</taxon>
        <taxon>Polyphaga</taxon>
        <taxon>Cucujiformia</taxon>
        <taxon>Chrysomeloidea</taxon>
        <taxon>Cerambycidae</taxon>
        <taxon>Lepturinae</taxon>
        <taxon>Rhagiini</taxon>
        <taxon>Rhamnusium</taxon>
    </lineage>
</organism>
<dbReference type="InterPro" id="IPR015411">
    <property type="entry name" value="Rep_factor_Mcm10_C"/>
</dbReference>
<gene>
    <name evidence="3" type="ORF">NQ314_005482</name>
</gene>
<dbReference type="AlphaFoldDB" id="A0AAV8ZGX9"/>
<dbReference type="InterPro" id="IPR056791">
    <property type="entry name" value="Znf_Mcm10_C"/>
</dbReference>
<dbReference type="GO" id="GO:0006270">
    <property type="term" value="P:DNA replication initiation"/>
    <property type="evidence" value="ECO:0007669"/>
    <property type="project" value="InterPro"/>
</dbReference>
<dbReference type="Pfam" id="PF09332">
    <property type="entry name" value="Mcm10"/>
    <property type="match status" value="1"/>
</dbReference>
<dbReference type="PANTHER" id="PTHR13454:SF11">
    <property type="entry name" value="PROTEIN MCM10 HOMOLOG"/>
    <property type="match status" value="1"/>
</dbReference>
<dbReference type="SMART" id="SM01280">
    <property type="entry name" value="Mcm10"/>
    <property type="match status" value="1"/>
</dbReference>
<protein>
    <recommendedName>
        <fullName evidence="2">Replication factor Mcm10 C-terminal domain-containing protein</fullName>
    </recommendedName>
</protein>
<sequence>MIIVKKSFQPKTSETVTLDESKSTALDVIAKLKSKTHLVNISTEDKQPENTSTGIFNDDINLNYDDIDLHLDHKKNESPITSYQKNDENRKPISPSDLDQITPLRIVKNEKKTNFVNDCSLSGGKSKSIFTDPRQINSPKESISSGNINEYKKPAMKTNIGASLNSVVMGFPMLSGFGSNTMIDLNKPVAPKHTDRAKLNAIKLIQKNGPLKKADPNSTKVSGKKRPVEINEQNASVAKKSKLAESEFISDRFKKMMAATSKHLDLLEARDDEEKEKYFNKLEIREKMEEKMTSTFKVACKAVKCLKCKYTSFSASEICKTERHPLKVFDAMKRFFKCGNCGNRTVSLEVVPTGLCKNCGSGKWERTGMMKEKVVVAQHSLSIRGGEQKFVNSVASDTNINLLIPDTGS</sequence>
<evidence type="ECO:0000313" key="4">
    <source>
        <dbReference type="Proteomes" id="UP001162156"/>
    </source>
</evidence>
<accession>A0AAV8ZGX9</accession>
<evidence type="ECO:0000259" key="2">
    <source>
        <dbReference type="SMART" id="SM01280"/>
    </source>
</evidence>
<dbReference type="Proteomes" id="UP001162156">
    <property type="component" value="Unassembled WGS sequence"/>
</dbReference>
<reference evidence="3" key="1">
    <citation type="journal article" date="2023" name="Insect Mol. Biol.">
        <title>Genome sequencing provides insights into the evolution of gene families encoding plant cell wall-degrading enzymes in longhorned beetles.</title>
        <authorList>
            <person name="Shin N.R."/>
            <person name="Okamura Y."/>
            <person name="Kirsch R."/>
            <person name="Pauchet Y."/>
        </authorList>
    </citation>
    <scope>NUCLEOTIDE SEQUENCE</scope>
    <source>
        <strain evidence="3">RBIC_L_NR</strain>
    </source>
</reference>